<name>A0A0C9UG53_SPHS4</name>
<reference evidence="2 3" key="1">
    <citation type="submission" date="2014-06" db="EMBL/GenBank/DDBJ databases">
        <title>Evolutionary Origins and Diversification of the Mycorrhizal Mutualists.</title>
        <authorList>
            <consortium name="DOE Joint Genome Institute"/>
            <consortium name="Mycorrhizal Genomics Consortium"/>
            <person name="Kohler A."/>
            <person name="Kuo A."/>
            <person name="Nagy L.G."/>
            <person name="Floudas D."/>
            <person name="Copeland A."/>
            <person name="Barry K.W."/>
            <person name="Cichocki N."/>
            <person name="Veneault-Fourrey C."/>
            <person name="LaButti K."/>
            <person name="Lindquist E.A."/>
            <person name="Lipzen A."/>
            <person name="Lundell T."/>
            <person name="Morin E."/>
            <person name="Murat C."/>
            <person name="Riley R."/>
            <person name="Ohm R."/>
            <person name="Sun H."/>
            <person name="Tunlid A."/>
            <person name="Henrissat B."/>
            <person name="Grigoriev I.V."/>
            <person name="Hibbett D.S."/>
            <person name="Martin F."/>
        </authorList>
    </citation>
    <scope>NUCLEOTIDE SEQUENCE [LARGE SCALE GENOMIC DNA]</scope>
    <source>
        <strain evidence="2 3">SS14</strain>
    </source>
</reference>
<dbReference type="Proteomes" id="UP000054279">
    <property type="component" value="Unassembled WGS sequence"/>
</dbReference>
<protein>
    <submittedName>
        <fullName evidence="2">Uncharacterized protein</fullName>
    </submittedName>
</protein>
<accession>A0A0C9UG53</accession>
<dbReference type="EMBL" id="KN837319">
    <property type="protein sequence ID" value="KIJ27942.1"/>
    <property type="molecule type" value="Genomic_DNA"/>
</dbReference>
<dbReference type="AlphaFoldDB" id="A0A0C9UG53"/>
<proteinExistence type="predicted"/>
<evidence type="ECO:0000313" key="3">
    <source>
        <dbReference type="Proteomes" id="UP000054279"/>
    </source>
</evidence>
<evidence type="ECO:0000256" key="1">
    <source>
        <dbReference type="SAM" id="SignalP"/>
    </source>
</evidence>
<organism evidence="2 3">
    <name type="scientific">Sphaerobolus stellatus (strain SS14)</name>
    <dbReference type="NCBI Taxonomy" id="990650"/>
    <lineage>
        <taxon>Eukaryota</taxon>
        <taxon>Fungi</taxon>
        <taxon>Dikarya</taxon>
        <taxon>Basidiomycota</taxon>
        <taxon>Agaricomycotina</taxon>
        <taxon>Agaricomycetes</taxon>
        <taxon>Phallomycetidae</taxon>
        <taxon>Geastrales</taxon>
        <taxon>Sphaerobolaceae</taxon>
        <taxon>Sphaerobolus</taxon>
    </lineage>
</organism>
<gene>
    <name evidence="2" type="ORF">M422DRAFT_54794</name>
</gene>
<keyword evidence="1" id="KW-0732">Signal</keyword>
<keyword evidence="3" id="KW-1185">Reference proteome</keyword>
<dbReference type="HOGENOM" id="CLU_2185614_0_0_1"/>
<feature type="chain" id="PRO_5002214285" evidence="1">
    <location>
        <begin position="25"/>
        <end position="109"/>
    </location>
</feature>
<sequence>MAPAALMGFCMAIALLVLIHIYESNISQVTGSNLPIYLGLHRTSHRTTSFPIPSHQNRNNILFYLCCSITYFGHVRVCQWYSAYAISELTSPLESFLQSDAQLSIASFT</sequence>
<feature type="signal peptide" evidence="1">
    <location>
        <begin position="1"/>
        <end position="24"/>
    </location>
</feature>
<evidence type="ECO:0000313" key="2">
    <source>
        <dbReference type="EMBL" id="KIJ27942.1"/>
    </source>
</evidence>